<proteinExistence type="predicted"/>
<comment type="caution">
    <text evidence="1">The sequence shown here is derived from an EMBL/GenBank/DDBJ whole genome shotgun (WGS) entry which is preliminary data.</text>
</comment>
<keyword evidence="2" id="KW-1185">Reference proteome</keyword>
<dbReference type="RefSeq" id="WP_344648518.1">
    <property type="nucleotide sequence ID" value="NZ_BAAAGX010000007.1"/>
</dbReference>
<protein>
    <submittedName>
        <fullName evidence="1">Biliverdin-producing heme oxygenase</fullName>
    </submittedName>
</protein>
<sequence length="199" mass="21083">MSIIEALRTGTRDHHQRLEEHLDLPDRIRTPRDAATVLAAFLAAWAPLEASLADGERVSWGSLGLPADLGASSALLRADLDAVGGADVPAVPSPSFGSLAAAVGGRYVLLGSALGGKVLAPEIRRALGPDAPDATRFFRREGRNPGRDWRDFRLALGAHPWTGEQVDQAVAAARATFDHIATTAIRCGITPRRTRDAVA</sequence>
<reference evidence="1 2" key="1">
    <citation type="journal article" date="2019" name="Int. J. Syst. Evol. Microbiol.">
        <title>The Global Catalogue of Microorganisms (GCM) 10K type strain sequencing project: providing services to taxonomists for standard genome sequencing and annotation.</title>
        <authorList>
            <consortium name="The Broad Institute Genomics Platform"/>
            <consortium name="The Broad Institute Genome Sequencing Center for Infectious Disease"/>
            <person name="Wu L."/>
            <person name="Ma J."/>
        </authorList>
    </citation>
    <scope>NUCLEOTIDE SEQUENCE [LARGE SCALE GENOMIC DNA]</scope>
    <source>
        <strain evidence="1 2">JCM 10425</strain>
    </source>
</reference>
<evidence type="ECO:0000313" key="2">
    <source>
        <dbReference type="Proteomes" id="UP001500967"/>
    </source>
</evidence>
<evidence type="ECO:0000313" key="1">
    <source>
        <dbReference type="EMBL" id="GAA0235160.1"/>
    </source>
</evidence>
<dbReference type="Gene3D" id="1.20.910.10">
    <property type="entry name" value="Heme oxygenase-like"/>
    <property type="match status" value="1"/>
</dbReference>
<name>A0ABN0U0U3_9ACTN</name>
<organism evidence="1 2">
    <name type="scientific">Cryptosporangium japonicum</name>
    <dbReference type="NCBI Taxonomy" id="80872"/>
    <lineage>
        <taxon>Bacteria</taxon>
        <taxon>Bacillati</taxon>
        <taxon>Actinomycetota</taxon>
        <taxon>Actinomycetes</taxon>
        <taxon>Cryptosporangiales</taxon>
        <taxon>Cryptosporangiaceae</taxon>
        <taxon>Cryptosporangium</taxon>
    </lineage>
</organism>
<dbReference type="InterPro" id="IPR016084">
    <property type="entry name" value="Haem_Oase-like_multi-hlx"/>
</dbReference>
<gene>
    <name evidence="1" type="ORF">GCM10009539_20600</name>
</gene>
<dbReference type="Proteomes" id="UP001500967">
    <property type="component" value="Unassembled WGS sequence"/>
</dbReference>
<accession>A0ABN0U0U3</accession>
<dbReference type="EMBL" id="BAAAGX010000007">
    <property type="protein sequence ID" value="GAA0235160.1"/>
    <property type="molecule type" value="Genomic_DNA"/>
</dbReference>
<dbReference type="SUPFAM" id="SSF48613">
    <property type="entry name" value="Heme oxygenase-like"/>
    <property type="match status" value="1"/>
</dbReference>
<dbReference type="CDD" id="cd19166">
    <property type="entry name" value="HemeO-bac"/>
    <property type="match status" value="1"/>
</dbReference>